<name>A0A0X2NP73_9CORY</name>
<accession>A0A0X2NP73</accession>
<organism evidence="2 3">
    <name type="scientific">Corynebacterium variabile</name>
    <dbReference type="NCBI Taxonomy" id="1727"/>
    <lineage>
        <taxon>Bacteria</taxon>
        <taxon>Bacillati</taxon>
        <taxon>Actinomycetota</taxon>
        <taxon>Actinomycetes</taxon>
        <taxon>Mycobacteriales</taxon>
        <taxon>Corynebacteriaceae</taxon>
        <taxon>Corynebacterium</taxon>
    </lineage>
</organism>
<evidence type="ECO:0000256" key="1">
    <source>
        <dbReference type="SAM" id="Phobius"/>
    </source>
</evidence>
<dbReference type="AlphaFoldDB" id="A0A0X2NP73"/>
<sequence length="105" mass="10860">MTAGTLADSWGSEDSLSTGQVVTYIVLVVALAIFIGVVVPASRARPTRFLPRAAAVSALLGTVTYALAGAWVQGAGALVIAGLLAAVLSDGWWDRAFRWSLQSSP</sequence>
<gene>
    <name evidence="2" type="ORF">CVAR292_01924</name>
</gene>
<feature type="transmembrane region" description="Helical" evidence="1">
    <location>
        <begin position="21"/>
        <end position="42"/>
    </location>
</feature>
<keyword evidence="1" id="KW-0472">Membrane</keyword>
<protein>
    <submittedName>
        <fullName evidence="2">Uncharacterized protein</fullName>
    </submittedName>
</protein>
<proteinExistence type="predicted"/>
<evidence type="ECO:0000313" key="2">
    <source>
        <dbReference type="EMBL" id="CUU66578.1"/>
    </source>
</evidence>
<feature type="transmembrane region" description="Helical" evidence="1">
    <location>
        <begin position="74"/>
        <end position="93"/>
    </location>
</feature>
<keyword evidence="1" id="KW-1133">Transmembrane helix</keyword>
<evidence type="ECO:0000313" key="3">
    <source>
        <dbReference type="Proteomes" id="UP000182498"/>
    </source>
</evidence>
<dbReference type="EMBL" id="FAUH01000013">
    <property type="protein sequence ID" value="CUU66578.1"/>
    <property type="molecule type" value="Genomic_DNA"/>
</dbReference>
<dbReference type="Proteomes" id="UP000182498">
    <property type="component" value="Unassembled WGS sequence"/>
</dbReference>
<keyword evidence="1" id="KW-0812">Transmembrane</keyword>
<reference evidence="3" key="1">
    <citation type="submission" date="2015-11" db="EMBL/GenBank/DDBJ databases">
        <authorList>
            <person name="Dugat-Bony E."/>
        </authorList>
    </citation>
    <scope>NUCLEOTIDE SEQUENCE [LARGE SCALE GENOMIC DNA]</scope>
    <source>
        <strain evidence="3">Mu292</strain>
    </source>
</reference>
<keyword evidence="3" id="KW-1185">Reference proteome</keyword>